<feature type="domain" description="MOFRL" evidence="5">
    <location>
        <begin position="333"/>
        <end position="443"/>
    </location>
</feature>
<evidence type="ECO:0000313" key="7">
    <source>
        <dbReference type="EMBL" id="QDU45429.1"/>
    </source>
</evidence>
<evidence type="ECO:0000256" key="3">
    <source>
        <dbReference type="ARBA" id="ARBA00022777"/>
    </source>
</evidence>
<sequence length="450" mass="47169">MDPTPLGRQALEIWLSGVDAVRSERLLQSAVRRKGDRIAICDEQFSLPDIGKIAVVGGGKAGAGMAAALENVLGQQLLDEKVTGWINVPADCVRPLHKIHLHAARPAGVNEPTAEGVAGANQILEIVEQLGPRDLCLVLISGGGSALLPAPVPEISLADKQDVTRFLMHAGATIHELNTVRKQLSRIKGGGLLRHCRAGRTISLLISDVIGDPLDIIASGPTVEDHSTAADAIAVLEKYAGSPPDVPQTVLDYLKQSETEKSPHAAALSPVTNHVIGNNRMAVAAAAARARELGYAVHDLGSDNAGEANECGIELANLCRSIRDDHQIVAPPVCVISGGEPVVHVVPTDKPRKGGRNQQLVLAALDVLWHDGLPRIAILSGGTDGEDGPTDAAGALADAGILEKAVENNLDPRSYLAINDSYTFFDACGGLIKTGPTHTNVMDLRVAVIS</sequence>
<reference evidence="7 8" key="1">
    <citation type="submission" date="2019-02" db="EMBL/GenBank/DDBJ databases">
        <title>Deep-cultivation of Planctomycetes and their phenomic and genomic characterization uncovers novel biology.</title>
        <authorList>
            <person name="Wiegand S."/>
            <person name="Jogler M."/>
            <person name="Boedeker C."/>
            <person name="Pinto D."/>
            <person name="Vollmers J."/>
            <person name="Rivas-Marin E."/>
            <person name="Kohn T."/>
            <person name="Peeters S.H."/>
            <person name="Heuer A."/>
            <person name="Rast P."/>
            <person name="Oberbeckmann S."/>
            <person name="Bunk B."/>
            <person name="Jeske O."/>
            <person name="Meyerdierks A."/>
            <person name="Storesund J.E."/>
            <person name="Kallscheuer N."/>
            <person name="Luecker S."/>
            <person name="Lage O.M."/>
            <person name="Pohl T."/>
            <person name="Merkel B.J."/>
            <person name="Hornburger P."/>
            <person name="Mueller R.-W."/>
            <person name="Bruemmer F."/>
            <person name="Labrenz M."/>
            <person name="Spormann A.M."/>
            <person name="Op den Camp H."/>
            <person name="Overmann J."/>
            <person name="Amann R."/>
            <person name="Jetten M.S.M."/>
            <person name="Mascher T."/>
            <person name="Medema M.H."/>
            <person name="Devos D.P."/>
            <person name="Kaster A.-K."/>
            <person name="Ovreas L."/>
            <person name="Rohde M."/>
            <person name="Galperin M.Y."/>
            <person name="Jogler C."/>
        </authorList>
    </citation>
    <scope>NUCLEOTIDE SEQUENCE [LARGE SCALE GENOMIC DNA]</scope>
    <source>
        <strain evidence="7 8">Mal52</strain>
    </source>
</reference>
<dbReference type="GO" id="GO:0005524">
    <property type="term" value="F:ATP binding"/>
    <property type="evidence" value="ECO:0007669"/>
    <property type="project" value="UniProtKB-KW"/>
</dbReference>
<organism evidence="7 8">
    <name type="scientific">Symmachiella dynata</name>
    <dbReference type="NCBI Taxonomy" id="2527995"/>
    <lineage>
        <taxon>Bacteria</taxon>
        <taxon>Pseudomonadati</taxon>
        <taxon>Planctomycetota</taxon>
        <taxon>Planctomycetia</taxon>
        <taxon>Planctomycetales</taxon>
        <taxon>Planctomycetaceae</taxon>
        <taxon>Symmachiella</taxon>
    </lineage>
</organism>
<dbReference type="PANTHER" id="PTHR12227">
    <property type="entry name" value="GLYCERATE KINASE"/>
    <property type="match status" value="1"/>
</dbReference>
<dbReference type="InterPro" id="IPR025286">
    <property type="entry name" value="MOFRL_assoc_dom"/>
</dbReference>
<dbReference type="Pfam" id="PF05161">
    <property type="entry name" value="MOFRL"/>
    <property type="match status" value="1"/>
</dbReference>
<dbReference type="InterPro" id="IPR039760">
    <property type="entry name" value="MOFRL_protein"/>
</dbReference>
<dbReference type="InterPro" id="IPR037035">
    <property type="entry name" value="GK-like_C_sf"/>
</dbReference>
<dbReference type="GO" id="GO:0016618">
    <property type="term" value="F:hydroxypyruvate reductase [NAD(P)H] activity"/>
    <property type="evidence" value="ECO:0007669"/>
    <property type="project" value="UniProtKB-EC"/>
</dbReference>
<dbReference type="SUPFAM" id="SSF82544">
    <property type="entry name" value="GckA/TtuD-like"/>
    <property type="match status" value="1"/>
</dbReference>
<dbReference type="KEGG" id="sdyn:Mal52_39230"/>
<dbReference type="GO" id="GO:0008887">
    <property type="term" value="F:glycerate kinase activity"/>
    <property type="evidence" value="ECO:0007669"/>
    <property type="project" value="InterPro"/>
</dbReference>
<keyword evidence="7" id="KW-0670">Pyruvate</keyword>
<evidence type="ECO:0000313" key="8">
    <source>
        <dbReference type="Proteomes" id="UP000319383"/>
    </source>
</evidence>
<dbReference type="EC" id="1.1.1.81" evidence="7"/>
<evidence type="ECO:0000259" key="6">
    <source>
        <dbReference type="Pfam" id="PF13660"/>
    </source>
</evidence>
<dbReference type="Pfam" id="PF13660">
    <property type="entry name" value="DUF4147"/>
    <property type="match status" value="1"/>
</dbReference>
<gene>
    <name evidence="7" type="primary">ttuD</name>
    <name evidence="7" type="ORF">Mal52_39230</name>
</gene>
<dbReference type="GO" id="GO:0005737">
    <property type="term" value="C:cytoplasm"/>
    <property type="evidence" value="ECO:0007669"/>
    <property type="project" value="TreeGrafter"/>
</dbReference>
<evidence type="ECO:0000256" key="2">
    <source>
        <dbReference type="ARBA" id="ARBA00022741"/>
    </source>
</evidence>
<keyword evidence="8" id="KW-1185">Reference proteome</keyword>
<dbReference type="RefSeq" id="WP_145377822.1">
    <property type="nucleotide sequence ID" value="NZ_CP036276.1"/>
</dbReference>
<protein>
    <submittedName>
        <fullName evidence="7">Hydroxypyruvate reductase</fullName>
        <ecNumber evidence="7">1.1.1.81</ecNumber>
    </submittedName>
</protein>
<dbReference type="Proteomes" id="UP000319383">
    <property type="component" value="Chromosome"/>
</dbReference>
<feature type="domain" description="MOFRL-associated" evidence="6">
    <location>
        <begin position="10"/>
        <end position="254"/>
    </location>
</feature>
<dbReference type="EMBL" id="CP036276">
    <property type="protein sequence ID" value="QDU45429.1"/>
    <property type="molecule type" value="Genomic_DNA"/>
</dbReference>
<keyword evidence="2" id="KW-0547">Nucleotide-binding</keyword>
<dbReference type="InterPro" id="IPR007835">
    <property type="entry name" value="MOFRL"/>
</dbReference>
<evidence type="ECO:0000256" key="1">
    <source>
        <dbReference type="ARBA" id="ARBA00022679"/>
    </source>
</evidence>
<dbReference type="PANTHER" id="PTHR12227:SF0">
    <property type="entry name" value="GLYCERATE KINASE"/>
    <property type="match status" value="1"/>
</dbReference>
<dbReference type="InterPro" id="IPR038614">
    <property type="entry name" value="GK_N_sf"/>
</dbReference>
<keyword evidence="1" id="KW-0808">Transferase</keyword>
<name>A0A517ZSF8_9PLAN</name>
<keyword evidence="3" id="KW-0418">Kinase</keyword>
<dbReference type="Gene3D" id="3.40.50.10180">
    <property type="entry name" value="Glycerate kinase, MOFRL-like N-terminal domain"/>
    <property type="match status" value="1"/>
</dbReference>
<keyword evidence="4" id="KW-0067">ATP-binding</keyword>
<evidence type="ECO:0000259" key="5">
    <source>
        <dbReference type="Pfam" id="PF05161"/>
    </source>
</evidence>
<dbReference type="FunFam" id="3.40.50.10180:FF:000001">
    <property type="entry name" value="Glycerate kinase"/>
    <property type="match status" value="1"/>
</dbReference>
<proteinExistence type="predicted"/>
<dbReference type="Gene3D" id="3.40.1480.10">
    <property type="entry name" value="MOFRL domain"/>
    <property type="match status" value="1"/>
</dbReference>
<accession>A0A517ZSF8</accession>
<keyword evidence="7" id="KW-0560">Oxidoreductase</keyword>
<dbReference type="AlphaFoldDB" id="A0A517ZSF8"/>
<evidence type="ECO:0000256" key="4">
    <source>
        <dbReference type="ARBA" id="ARBA00022840"/>
    </source>
</evidence>